<proteinExistence type="inferred from homology"/>
<dbReference type="PANTHER" id="PTHR24320">
    <property type="entry name" value="RETINOL DEHYDROGENASE"/>
    <property type="match status" value="1"/>
</dbReference>
<sequence>FQLDLHLNPFPMSSNDRPISVQPGVNQNGRLTALVTCGSDKVGKEITRHLVKNGYDVIITGKDKQKLEATVEEMNQVESNQNVTPIYFNQRNFNQVQAEMGSLSNNRFNVVVLCASGNHPEGEALSGTADYLDNVHVGFRLNVLCHFLIVRHLFSNIDRIRSTRFVLVAPNPKGYLIDSPLNIPNDVSRFDDFFKEGKDHMKNDGWNNYTRIGLMVIAKYLNKQNIPAVMISPVECVEKVRLPNPLCNMFIQEVSPMKMASTVYDKTLKEGSIVPLPDQNEWLNGENPTSMNFSDNQFDAFITYMNSKTNHYMRNNSARNNS</sequence>
<name>A0AAV5VZ61_9BILA</name>
<dbReference type="Proteomes" id="UP001432322">
    <property type="component" value="Unassembled WGS sequence"/>
</dbReference>
<dbReference type="InterPro" id="IPR002347">
    <property type="entry name" value="SDR_fam"/>
</dbReference>
<organism evidence="3 4">
    <name type="scientific">Pristionchus fissidentatus</name>
    <dbReference type="NCBI Taxonomy" id="1538716"/>
    <lineage>
        <taxon>Eukaryota</taxon>
        <taxon>Metazoa</taxon>
        <taxon>Ecdysozoa</taxon>
        <taxon>Nematoda</taxon>
        <taxon>Chromadorea</taxon>
        <taxon>Rhabditida</taxon>
        <taxon>Rhabditina</taxon>
        <taxon>Diplogasteromorpha</taxon>
        <taxon>Diplogasteroidea</taxon>
        <taxon>Neodiplogasteridae</taxon>
        <taxon>Pristionchus</taxon>
    </lineage>
</organism>
<comment type="caution">
    <text evidence="3">The sequence shown here is derived from an EMBL/GenBank/DDBJ whole genome shotgun (WGS) entry which is preliminary data.</text>
</comment>
<dbReference type="Gene3D" id="3.40.50.720">
    <property type="entry name" value="NAD(P)-binding Rossmann-like Domain"/>
    <property type="match status" value="1"/>
</dbReference>
<dbReference type="GO" id="GO:0016491">
    <property type="term" value="F:oxidoreductase activity"/>
    <property type="evidence" value="ECO:0007669"/>
    <property type="project" value="UniProtKB-KW"/>
</dbReference>
<evidence type="ECO:0000256" key="1">
    <source>
        <dbReference type="ARBA" id="ARBA00006484"/>
    </source>
</evidence>
<gene>
    <name evidence="3" type="ORF">PFISCL1PPCAC_15078</name>
</gene>
<dbReference type="PANTHER" id="PTHR24320:SF152">
    <property type="entry name" value="SHORT-CHAIN DEHYDROGENASE_REDUCTASE FAMILY PROTEIN"/>
    <property type="match status" value="1"/>
</dbReference>
<dbReference type="AlphaFoldDB" id="A0AAV5VZ61"/>
<reference evidence="3" key="1">
    <citation type="submission" date="2023-10" db="EMBL/GenBank/DDBJ databases">
        <title>Genome assembly of Pristionchus species.</title>
        <authorList>
            <person name="Yoshida K."/>
            <person name="Sommer R.J."/>
        </authorList>
    </citation>
    <scope>NUCLEOTIDE SEQUENCE</scope>
    <source>
        <strain evidence="3">RS5133</strain>
    </source>
</reference>
<dbReference type="SUPFAM" id="SSF51735">
    <property type="entry name" value="NAD(P)-binding Rossmann-fold domains"/>
    <property type="match status" value="1"/>
</dbReference>
<protein>
    <recommendedName>
        <fullName evidence="5">Dehydrogenase</fullName>
    </recommendedName>
</protein>
<evidence type="ECO:0000313" key="3">
    <source>
        <dbReference type="EMBL" id="GMT23781.1"/>
    </source>
</evidence>
<evidence type="ECO:0000256" key="2">
    <source>
        <dbReference type="ARBA" id="ARBA00023002"/>
    </source>
</evidence>
<dbReference type="Pfam" id="PF00106">
    <property type="entry name" value="adh_short"/>
    <property type="match status" value="1"/>
</dbReference>
<comment type="similarity">
    <text evidence="1">Belongs to the short-chain dehydrogenases/reductases (SDR) family.</text>
</comment>
<dbReference type="InterPro" id="IPR036291">
    <property type="entry name" value="NAD(P)-bd_dom_sf"/>
</dbReference>
<keyword evidence="2" id="KW-0560">Oxidoreductase</keyword>
<feature type="non-terminal residue" evidence="3">
    <location>
        <position position="1"/>
    </location>
</feature>
<dbReference type="EMBL" id="BTSY01000004">
    <property type="protein sequence ID" value="GMT23781.1"/>
    <property type="molecule type" value="Genomic_DNA"/>
</dbReference>
<evidence type="ECO:0008006" key="5">
    <source>
        <dbReference type="Google" id="ProtNLM"/>
    </source>
</evidence>
<keyword evidence="4" id="KW-1185">Reference proteome</keyword>
<evidence type="ECO:0000313" key="4">
    <source>
        <dbReference type="Proteomes" id="UP001432322"/>
    </source>
</evidence>
<accession>A0AAV5VZ61</accession>